<evidence type="ECO:0000256" key="4">
    <source>
        <dbReference type="ARBA" id="ARBA00023026"/>
    </source>
</evidence>
<sequence length="479" mass="52067">MNKRLSEISTNLVSVYTFNEREEIEKAKLEVGRITTEAKAKGTSQEDLEKSDAYKKAQQNLTALQASYDNDYGIGSTKGRAIQAVTATLQGIAGGSVEQAAVGLASPYLNEKIKEWTTDPTTNEVNKTANLMAHAILGAIEAEITGNHALAGAAAATTGEAAAMIITEKLYDKPTDKLTEDEKKNVVFLSQVASGLASSLIANDGTVSVAMGSEIGKRAVENNLLSLKDVHQYQKALKAAIQNGESIEEVHQKFKALSEKQRAELLANCDVTCRTTVPQELLGAIGFADELSGVLHSWLNDLPFDEQTKFYQLVESENAKTIEALKAQQSGLEKGIELAISTAHLFAKEDVLNQSNSQANFAKKNTKLDKKAIDITERISGHKTNDFIFDKAPYHSKIGNSVKSANPTFGQEVLNESIQVKATSTRRVGVDKSTGEYVVFDQTERNVYHGHVRSWSELTTEMKNALKDAGLVNDKGKIK</sequence>
<protein>
    <submittedName>
        <fullName evidence="6">Possible hemagglutinin (DUF638)</fullName>
    </submittedName>
</protein>
<evidence type="ECO:0000256" key="2">
    <source>
        <dbReference type="ARBA" id="ARBA00022656"/>
    </source>
</evidence>
<dbReference type="EMBL" id="UGSS01000002">
    <property type="protein sequence ID" value="SUB34295.1"/>
    <property type="molecule type" value="Genomic_DNA"/>
</dbReference>
<reference evidence="6 7" key="1">
    <citation type="submission" date="2018-06" db="EMBL/GenBank/DDBJ databases">
        <authorList>
            <consortium name="Pathogen Informatics"/>
            <person name="Doyle S."/>
        </authorList>
    </citation>
    <scope>NUCLEOTIDE SEQUENCE [LARGE SCALE GENOMIC DNA]</scope>
    <source>
        <strain evidence="6 7">NCTC10699</strain>
    </source>
</reference>
<proteinExistence type="predicted"/>
<dbReference type="Pfam" id="PF04829">
    <property type="entry name" value="PT-VENN"/>
    <property type="match status" value="1"/>
</dbReference>
<dbReference type="OrthoDB" id="2664633at2"/>
<evidence type="ECO:0000256" key="3">
    <source>
        <dbReference type="ARBA" id="ARBA00022913"/>
    </source>
</evidence>
<keyword evidence="2" id="KW-0800">Toxin</keyword>
<dbReference type="AlphaFoldDB" id="A0A379B6M2"/>
<feature type="domain" description="VENN motif-containing" evidence="5">
    <location>
        <begin position="176"/>
        <end position="226"/>
    </location>
</feature>
<evidence type="ECO:0000313" key="7">
    <source>
        <dbReference type="Proteomes" id="UP000254280"/>
    </source>
</evidence>
<keyword evidence="4" id="KW-0843">Virulence</keyword>
<evidence type="ECO:0000259" key="5">
    <source>
        <dbReference type="Pfam" id="PF04829"/>
    </source>
</evidence>
<keyword evidence="3" id="KW-1266">Target cell cytoplasm</keyword>
<comment type="subcellular location">
    <subcellularLocation>
        <location evidence="1">Target cell</location>
        <location evidence="1">Target cell cytoplasm</location>
    </subcellularLocation>
</comment>
<evidence type="ECO:0000313" key="6">
    <source>
        <dbReference type="EMBL" id="SUB34295.1"/>
    </source>
</evidence>
<dbReference type="InterPro" id="IPR006914">
    <property type="entry name" value="VENN_dom"/>
</dbReference>
<keyword evidence="7" id="KW-1185">Reference proteome</keyword>
<dbReference type="CDD" id="cd20695">
    <property type="entry name" value="CdiA-CT_5T87E_Ct"/>
    <property type="match status" value="1"/>
</dbReference>
<name>A0A379B6M2_9PAST</name>
<organism evidence="6 7">
    <name type="scientific">[Pasteurella] mairii</name>
    <dbReference type="NCBI Taxonomy" id="757"/>
    <lineage>
        <taxon>Bacteria</taxon>
        <taxon>Pseudomonadati</taxon>
        <taxon>Pseudomonadota</taxon>
        <taxon>Gammaproteobacteria</taxon>
        <taxon>Pasteurellales</taxon>
        <taxon>Pasteurellaceae</taxon>
    </lineage>
</organism>
<dbReference type="GO" id="GO:0090729">
    <property type="term" value="F:toxin activity"/>
    <property type="evidence" value="ECO:0007669"/>
    <property type="project" value="UniProtKB-KW"/>
</dbReference>
<evidence type="ECO:0000256" key="1">
    <source>
        <dbReference type="ARBA" id="ARBA00004219"/>
    </source>
</evidence>
<dbReference type="Proteomes" id="UP000254280">
    <property type="component" value="Unassembled WGS sequence"/>
</dbReference>
<accession>A0A379B6M2</accession>
<gene>
    <name evidence="6" type="ORF">NCTC10699_01955</name>
</gene>